<evidence type="ECO:0000259" key="1">
    <source>
        <dbReference type="Pfam" id="PF00561"/>
    </source>
</evidence>
<dbReference type="PRINTS" id="PR00111">
    <property type="entry name" value="ABHYDROLASE"/>
</dbReference>
<organism evidence="2">
    <name type="scientific">uncultured Flavobacteriia bacterium</name>
    <dbReference type="NCBI Taxonomy" id="212695"/>
    <lineage>
        <taxon>Bacteria</taxon>
        <taxon>Pseudomonadati</taxon>
        <taxon>Bacteroidota</taxon>
        <taxon>Flavobacteriia</taxon>
        <taxon>environmental samples</taxon>
    </lineage>
</organism>
<proteinExistence type="predicted"/>
<keyword evidence="2" id="KW-0378">Hydrolase</keyword>
<gene>
    <name evidence="2" type="ORF">VIS_S3DIC30027</name>
</gene>
<reference evidence="2" key="1">
    <citation type="journal article" date="2012" name="Environ. Microbiol.">
        <title>Genomic content of uncultured Bacteroidetes from contrasting oceanic provinces in the North Atlantic Ocean.</title>
        <authorList>
            <person name="Gomez-Pereira P.R."/>
            <person name="Schuler M."/>
            <person name="Fuchs B.M."/>
            <person name="Bennke C."/>
            <person name="Teeling H."/>
            <person name="Waldmann J."/>
            <person name="Richter M."/>
            <person name="Barbe V."/>
            <person name="Bataille E."/>
            <person name="Glockner F.O."/>
            <person name="Amann R."/>
        </authorList>
    </citation>
    <scope>NUCLEOTIDE SEQUENCE</scope>
</reference>
<protein>
    <submittedName>
        <fullName evidence="2">Alpha/beta fold hydrolase</fullName>
    </submittedName>
</protein>
<dbReference type="GO" id="GO:0016787">
    <property type="term" value="F:hydrolase activity"/>
    <property type="evidence" value="ECO:0007669"/>
    <property type="project" value="UniProtKB-KW"/>
</dbReference>
<dbReference type="PANTHER" id="PTHR46438:SF11">
    <property type="entry name" value="LIPASE-RELATED"/>
    <property type="match status" value="1"/>
</dbReference>
<dbReference type="InterPro" id="IPR029058">
    <property type="entry name" value="AB_hydrolase_fold"/>
</dbReference>
<dbReference type="InterPro" id="IPR000073">
    <property type="entry name" value="AB_hydrolase_1"/>
</dbReference>
<dbReference type="EMBL" id="FO117613">
    <property type="protein sequence ID" value="CCG00626.1"/>
    <property type="molecule type" value="Genomic_DNA"/>
</dbReference>
<name>H6RHW5_9BACT</name>
<sequence>MVSYFNQVPIHYTITGKGASLVLLHGFLLSATIWDELALKLSKKNNVIIIDLPGHGKSGCIAETHTMELMAEVVNFILEENNIDQASFIGHSMGGYISLAFAEKYRSKINTLILLNSSTEEDDPERKIKRDSAIKIIKHHKDVFIKMAIKALFPEDKQNKFQHYIGKYTEEAKSFKAEGIIAAIRGMKNRKDRTSVLTSFKGNKLMISGIEDPLIPFSNSEKISIESQTKLFKVNSGHMSINENIDEIITVMHLIGYL</sequence>
<dbReference type="SUPFAM" id="SSF53474">
    <property type="entry name" value="alpha/beta-Hydrolases"/>
    <property type="match status" value="1"/>
</dbReference>
<reference evidence="2" key="2">
    <citation type="submission" date="2012-02" db="EMBL/GenBank/DDBJ databases">
        <authorList>
            <person name="Genoscope - CEA"/>
        </authorList>
    </citation>
    <scope>NUCLEOTIDE SEQUENCE</scope>
</reference>
<feature type="domain" description="AB hydrolase-1" evidence="1">
    <location>
        <begin position="21"/>
        <end position="123"/>
    </location>
</feature>
<dbReference type="PANTHER" id="PTHR46438">
    <property type="entry name" value="ALPHA/BETA-HYDROLASES SUPERFAMILY PROTEIN"/>
    <property type="match status" value="1"/>
</dbReference>
<evidence type="ECO:0000313" key="2">
    <source>
        <dbReference type="EMBL" id="CCG00626.1"/>
    </source>
</evidence>
<dbReference type="AlphaFoldDB" id="H6RHW5"/>
<accession>H6RHW5</accession>
<dbReference type="Pfam" id="PF00561">
    <property type="entry name" value="Abhydrolase_1"/>
    <property type="match status" value="1"/>
</dbReference>
<dbReference type="Gene3D" id="3.40.50.1820">
    <property type="entry name" value="alpha/beta hydrolase"/>
    <property type="match status" value="1"/>
</dbReference>